<organism evidence="3 4">
    <name type="scientific">Massilia frigida</name>
    <dbReference type="NCBI Taxonomy" id="2609281"/>
    <lineage>
        <taxon>Bacteria</taxon>
        <taxon>Pseudomonadati</taxon>
        <taxon>Pseudomonadota</taxon>
        <taxon>Betaproteobacteria</taxon>
        <taxon>Burkholderiales</taxon>
        <taxon>Oxalobacteraceae</taxon>
        <taxon>Telluria group</taxon>
        <taxon>Massilia</taxon>
    </lineage>
</organism>
<evidence type="ECO:0000256" key="1">
    <source>
        <dbReference type="ARBA" id="ARBA00022729"/>
    </source>
</evidence>
<evidence type="ECO:0000313" key="3">
    <source>
        <dbReference type="EMBL" id="NHZ81433.1"/>
    </source>
</evidence>
<dbReference type="PANTHER" id="PTHR30570">
    <property type="entry name" value="PERIPLASMIC PHOSPHATE BINDING COMPONENT OF PHOSPHATE ABC TRANSPORTER"/>
    <property type="match status" value="1"/>
</dbReference>
<dbReference type="Pfam" id="PF12849">
    <property type="entry name" value="PBP_like_2"/>
    <property type="match status" value="1"/>
</dbReference>
<keyword evidence="1" id="KW-0732">Signal</keyword>
<dbReference type="SUPFAM" id="SSF53850">
    <property type="entry name" value="Periplasmic binding protein-like II"/>
    <property type="match status" value="1"/>
</dbReference>
<feature type="domain" description="PBP" evidence="2">
    <location>
        <begin position="117"/>
        <end position="291"/>
    </location>
</feature>
<dbReference type="InterPro" id="IPR024370">
    <property type="entry name" value="PBP_domain"/>
</dbReference>
<reference evidence="3 4" key="1">
    <citation type="submission" date="2019-10" db="EMBL/GenBank/DDBJ databases">
        <title>Taxonomy of Antarctic Massilia spp.: description of Massilia rubra sp. nov., Massilia aquatica sp. nov., Massilia mucilaginosa sp. nov., Massilia frigida sp. nov. isolated from streams, lakes and regoliths.</title>
        <authorList>
            <person name="Holochova P."/>
            <person name="Sedlacek I."/>
            <person name="Kralova S."/>
            <person name="Maslanova I."/>
            <person name="Busse H.-J."/>
            <person name="Stankova E."/>
            <person name="Vrbovska V."/>
            <person name="Kovarovic V."/>
            <person name="Bartak M."/>
            <person name="Svec P."/>
            <person name="Pantucek R."/>
        </authorList>
    </citation>
    <scope>NUCLEOTIDE SEQUENCE [LARGE SCALE GENOMIC DNA]</scope>
    <source>
        <strain evidence="3 4">CCM 8695</strain>
    </source>
</reference>
<dbReference type="InterPro" id="IPR050811">
    <property type="entry name" value="Phosphate_ABC_transporter"/>
</dbReference>
<sequence length="341" mass="35883">MARPRQADRGVNTAALQADAVQRRPGISTQRGKRAYRTFPTARHISHSHDSHRLVCFLKRSYIDFSIGAWKLSQLTCSFQVIDPHKGYTMKAPAFVLLSLMIASLAGNAGAQALEISGGTTPQKDVLEPRAAEILKATGVEIKVNGVGTGNGMVALVEGKVSVAAVGDTLADSIEAGKKAAKAANKDIKVPDNLVFTQIGKDELVVIVHKSNGVSALTKAQLKDMATGKITNWKEVGGADLPVKVVVTKAGMIPSLVFQKTIMDGAEYIKGTLEAQSPREVITWVSRTPGGFGPAADVHVKAGAGDSKTIDAPAMSRPLGLVTIGAPTGAAKKLADYLKVK</sequence>
<comment type="caution">
    <text evidence="3">The sequence shown here is derived from an EMBL/GenBank/DDBJ whole genome shotgun (WGS) entry which is preliminary data.</text>
</comment>
<dbReference type="PANTHER" id="PTHR30570:SF1">
    <property type="entry name" value="PHOSPHATE-BINDING PROTEIN PSTS"/>
    <property type="match status" value="1"/>
</dbReference>
<dbReference type="Gene3D" id="3.40.190.10">
    <property type="entry name" value="Periplasmic binding protein-like II"/>
    <property type="match status" value="2"/>
</dbReference>
<dbReference type="EMBL" id="WHJG01000021">
    <property type="protein sequence ID" value="NHZ81433.1"/>
    <property type="molecule type" value="Genomic_DNA"/>
</dbReference>
<evidence type="ECO:0000259" key="2">
    <source>
        <dbReference type="Pfam" id="PF12849"/>
    </source>
</evidence>
<accession>A0ABX0NAU7</accession>
<dbReference type="Proteomes" id="UP000621455">
    <property type="component" value="Unassembled WGS sequence"/>
</dbReference>
<proteinExistence type="predicted"/>
<keyword evidence="4" id="KW-1185">Reference proteome</keyword>
<gene>
    <name evidence="3" type="ORF">F2P44_19445</name>
</gene>
<protein>
    <recommendedName>
        <fullName evidence="2">PBP domain-containing protein</fullName>
    </recommendedName>
</protein>
<name>A0ABX0NAU7_9BURK</name>
<evidence type="ECO:0000313" key="4">
    <source>
        <dbReference type="Proteomes" id="UP000621455"/>
    </source>
</evidence>